<evidence type="ECO:0000256" key="10">
    <source>
        <dbReference type="ARBA" id="ARBA00044969"/>
    </source>
</evidence>
<evidence type="ECO:0000256" key="9">
    <source>
        <dbReference type="ARBA" id="ARBA00023235"/>
    </source>
</evidence>
<keyword evidence="2" id="KW-0639">Primosome</keyword>
<evidence type="ECO:0000313" key="14">
    <source>
        <dbReference type="EMBL" id="POG03489.1"/>
    </source>
</evidence>
<dbReference type="InterPro" id="IPR016136">
    <property type="entry name" value="DNA_helicase_N/primase_C"/>
</dbReference>
<evidence type="ECO:0000256" key="8">
    <source>
        <dbReference type="ARBA" id="ARBA00023125"/>
    </source>
</evidence>
<keyword evidence="7" id="KW-0067">ATP-binding</keyword>
<protein>
    <recommendedName>
        <fullName evidence="10">DNA 5'-3' helicase</fullName>
        <ecNumber evidence="10">5.6.2.3</ecNumber>
    </recommendedName>
</protein>
<dbReference type="GO" id="GO:0006269">
    <property type="term" value="P:DNA replication, synthesis of primer"/>
    <property type="evidence" value="ECO:0007669"/>
    <property type="project" value="UniProtKB-KW"/>
</dbReference>
<dbReference type="EMBL" id="MING01000083">
    <property type="protein sequence ID" value="POG03489.1"/>
    <property type="molecule type" value="Genomic_DNA"/>
</dbReference>
<dbReference type="GO" id="GO:0005829">
    <property type="term" value="C:cytosol"/>
    <property type="evidence" value="ECO:0007669"/>
    <property type="project" value="TreeGrafter"/>
</dbReference>
<dbReference type="InterPro" id="IPR007693">
    <property type="entry name" value="DNA_helicase_DnaB-like_N"/>
</dbReference>
<dbReference type="InterPro" id="IPR036185">
    <property type="entry name" value="DNA_heli_DnaB-like_N_sf"/>
</dbReference>
<dbReference type="GO" id="GO:0003677">
    <property type="term" value="F:DNA binding"/>
    <property type="evidence" value="ECO:0007669"/>
    <property type="project" value="UniProtKB-KW"/>
</dbReference>
<feature type="domain" description="SF4 helicase" evidence="13">
    <location>
        <begin position="169"/>
        <end position="432"/>
    </location>
</feature>
<keyword evidence="9" id="KW-0413">Isomerase</keyword>
<evidence type="ECO:0000256" key="6">
    <source>
        <dbReference type="ARBA" id="ARBA00022806"/>
    </source>
</evidence>
<dbReference type="PANTHER" id="PTHR30153:SF2">
    <property type="entry name" value="REPLICATIVE DNA HELICASE"/>
    <property type="match status" value="1"/>
</dbReference>
<evidence type="ECO:0000256" key="11">
    <source>
        <dbReference type="ARBA" id="ARBA00048954"/>
    </source>
</evidence>
<proteinExistence type="inferred from homology"/>
<evidence type="ECO:0000256" key="5">
    <source>
        <dbReference type="ARBA" id="ARBA00022801"/>
    </source>
</evidence>
<dbReference type="Gene3D" id="1.10.860.10">
    <property type="entry name" value="DNAb Helicase, Chain A"/>
    <property type="match status" value="1"/>
</dbReference>
<dbReference type="GO" id="GO:0005524">
    <property type="term" value="F:ATP binding"/>
    <property type="evidence" value="ECO:0007669"/>
    <property type="project" value="UniProtKB-KW"/>
</dbReference>
<keyword evidence="5" id="KW-0378">Hydrolase</keyword>
<dbReference type="SMART" id="SM00382">
    <property type="entry name" value="AAA"/>
    <property type="match status" value="1"/>
</dbReference>
<sequence length="454" mass="49142">MRELFSIEAEHALLGALLLDASLFDEITSKLTTEDFSDLENAALYQAIRNTHDAGHAVDAVTVGTRYPTLPSGESTIFYAGTIAKNTPSTANWKSYLNTVLERSTLRRVVEVAEVIRDSAHDDKPVEEIIALAQQATADLRNLDSGEPEYYRISEVLPTVIDGIDARFNGAVSRGLTTGLDDLDAILCGLRPGHMIVVAGLPGSGKTILGLQIAQHVSTRHGHSGLVFSMEMTKEELTARGIASLGGVSLSRLDAGTTLQDDDWPRITSAVGLLGKARLFVNDQPGMTMARIRSIARQCQKREGLDVLVVDYLTLIASEGGQNRALEVGRISTALKNLAKELGVPVIVLAQLNRGPANRPDKRPRPSDLRDSGQIEQDADAVILVHRDPDSEEGQNGVTELIVGKCRHGKPGTCLVQAMGEYVRFVPFQGRPPSDDEVEMGRGTYAQRYKGADL</sequence>
<keyword evidence="3" id="KW-0235">DNA replication</keyword>
<dbReference type="PROSITE" id="PS51199">
    <property type="entry name" value="SF4_HELICASE"/>
    <property type="match status" value="1"/>
</dbReference>
<dbReference type="CDD" id="cd00984">
    <property type="entry name" value="DnaB_C"/>
    <property type="match status" value="1"/>
</dbReference>
<dbReference type="InterPro" id="IPR007694">
    <property type="entry name" value="DNA_helicase_DnaB-like_C"/>
</dbReference>
<comment type="caution">
    <text evidence="14">The sequence shown here is derived from an EMBL/GenBank/DDBJ whole genome shotgun (WGS) entry which is preliminary data.</text>
</comment>
<dbReference type="SUPFAM" id="SSF52540">
    <property type="entry name" value="P-loop containing nucleoside triphosphate hydrolases"/>
    <property type="match status" value="1"/>
</dbReference>
<dbReference type="Gene3D" id="3.40.50.300">
    <property type="entry name" value="P-loop containing nucleotide triphosphate hydrolases"/>
    <property type="match status" value="1"/>
</dbReference>
<dbReference type="EC" id="5.6.2.3" evidence="10"/>
<evidence type="ECO:0000256" key="1">
    <source>
        <dbReference type="ARBA" id="ARBA00008428"/>
    </source>
</evidence>
<name>A0A2S3WQ69_PSEPU</name>
<gene>
    <name evidence="14" type="ORF">BGP82_19655</name>
</gene>
<reference evidence="14 15" key="2">
    <citation type="submission" date="2018-03" db="EMBL/GenBank/DDBJ databases">
        <title>Draft genome of Pseudomonas putida strain KH-18-2.</title>
        <authorList>
            <person name="Yoshizawa S."/>
            <person name="Khan N.H."/>
            <person name="Nishimura M."/>
            <person name="Chiura H.X."/>
            <person name="Ogura Y."/>
            <person name="Hayashi T."/>
            <person name="Kogure K."/>
        </authorList>
    </citation>
    <scope>NUCLEOTIDE SEQUENCE [LARGE SCALE GENOMIC DNA]</scope>
    <source>
        <strain evidence="14 15">KH-18-2</strain>
    </source>
</reference>
<accession>A0A2S3WQ69</accession>
<reference evidence="14 15" key="1">
    <citation type="submission" date="2016-08" db="EMBL/GenBank/DDBJ databases">
        <authorList>
            <person name="Seilhamer J.J."/>
        </authorList>
    </citation>
    <scope>NUCLEOTIDE SEQUENCE [LARGE SCALE GENOMIC DNA]</scope>
    <source>
        <strain evidence="14 15">KH-18-2</strain>
    </source>
</reference>
<dbReference type="SUPFAM" id="SSF48024">
    <property type="entry name" value="N-terminal domain of DnaB helicase"/>
    <property type="match status" value="1"/>
</dbReference>
<organism evidence="14 15">
    <name type="scientific">Pseudomonas putida</name>
    <name type="common">Arthrobacter siderocapsulatus</name>
    <dbReference type="NCBI Taxonomy" id="303"/>
    <lineage>
        <taxon>Bacteria</taxon>
        <taxon>Pseudomonadati</taxon>
        <taxon>Pseudomonadota</taxon>
        <taxon>Gammaproteobacteria</taxon>
        <taxon>Pseudomonadales</taxon>
        <taxon>Pseudomonadaceae</taxon>
        <taxon>Pseudomonas</taxon>
    </lineage>
</organism>
<evidence type="ECO:0000256" key="3">
    <source>
        <dbReference type="ARBA" id="ARBA00022705"/>
    </source>
</evidence>
<evidence type="ECO:0000256" key="7">
    <source>
        <dbReference type="ARBA" id="ARBA00022840"/>
    </source>
</evidence>
<evidence type="ECO:0000256" key="12">
    <source>
        <dbReference type="SAM" id="MobiDB-lite"/>
    </source>
</evidence>
<dbReference type="GO" id="GO:0016787">
    <property type="term" value="F:hydrolase activity"/>
    <property type="evidence" value="ECO:0007669"/>
    <property type="project" value="UniProtKB-KW"/>
</dbReference>
<dbReference type="GO" id="GO:1990077">
    <property type="term" value="C:primosome complex"/>
    <property type="evidence" value="ECO:0007669"/>
    <property type="project" value="UniProtKB-KW"/>
</dbReference>
<keyword evidence="8" id="KW-0238">DNA-binding</keyword>
<dbReference type="AlphaFoldDB" id="A0A2S3WQ69"/>
<dbReference type="GO" id="GO:0043139">
    <property type="term" value="F:5'-3' DNA helicase activity"/>
    <property type="evidence" value="ECO:0007669"/>
    <property type="project" value="UniProtKB-EC"/>
</dbReference>
<keyword evidence="4" id="KW-0547">Nucleotide-binding</keyword>
<evidence type="ECO:0000256" key="4">
    <source>
        <dbReference type="ARBA" id="ARBA00022741"/>
    </source>
</evidence>
<dbReference type="PANTHER" id="PTHR30153">
    <property type="entry name" value="REPLICATIVE DNA HELICASE DNAB"/>
    <property type="match status" value="1"/>
</dbReference>
<dbReference type="Proteomes" id="UP000237378">
    <property type="component" value="Unassembled WGS sequence"/>
</dbReference>
<comment type="catalytic activity">
    <reaction evidence="11">
        <text>ATP + H2O = ADP + phosphate + H(+)</text>
        <dbReference type="Rhea" id="RHEA:13065"/>
        <dbReference type="ChEBI" id="CHEBI:15377"/>
        <dbReference type="ChEBI" id="CHEBI:15378"/>
        <dbReference type="ChEBI" id="CHEBI:30616"/>
        <dbReference type="ChEBI" id="CHEBI:43474"/>
        <dbReference type="ChEBI" id="CHEBI:456216"/>
        <dbReference type="EC" id="5.6.2.3"/>
    </reaction>
</comment>
<feature type="region of interest" description="Disordered" evidence="12">
    <location>
        <begin position="430"/>
        <end position="454"/>
    </location>
</feature>
<dbReference type="Pfam" id="PF00772">
    <property type="entry name" value="DnaB"/>
    <property type="match status" value="1"/>
</dbReference>
<dbReference type="InterPro" id="IPR027417">
    <property type="entry name" value="P-loop_NTPase"/>
</dbReference>
<evidence type="ECO:0000256" key="2">
    <source>
        <dbReference type="ARBA" id="ARBA00022515"/>
    </source>
</evidence>
<keyword evidence="6 14" id="KW-0347">Helicase</keyword>
<dbReference type="Pfam" id="PF03796">
    <property type="entry name" value="DnaB_C"/>
    <property type="match status" value="1"/>
</dbReference>
<evidence type="ECO:0000259" key="13">
    <source>
        <dbReference type="PROSITE" id="PS51199"/>
    </source>
</evidence>
<dbReference type="RefSeq" id="WP_103469965.1">
    <property type="nucleotide sequence ID" value="NZ_MING01000083.1"/>
</dbReference>
<evidence type="ECO:0000313" key="15">
    <source>
        <dbReference type="Proteomes" id="UP000237378"/>
    </source>
</evidence>
<comment type="similarity">
    <text evidence="1">Belongs to the helicase family. DnaB subfamily.</text>
</comment>
<dbReference type="InterPro" id="IPR003593">
    <property type="entry name" value="AAA+_ATPase"/>
</dbReference>